<feature type="coiled-coil region" evidence="1">
    <location>
        <begin position="46"/>
        <end position="92"/>
    </location>
</feature>
<dbReference type="OrthoDB" id="9779344at2"/>
<keyword evidence="1" id="KW-0175">Coiled coil</keyword>
<dbReference type="Pfam" id="PF04468">
    <property type="entry name" value="PSP1"/>
    <property type="match status" value="1"/>
</dbReference>
<comment type="caution">
    <text evidence="3">The sequence shown here is derived from an EMBL/GenBank/DDBJ whole genome shotgun (WGS) entry which is preliminary data.</text>
</comment>
<feature type="domain" description="PSP1 C-terminal" evidence="2">
    <location>
        <begin position="61"/>
        <end position="146"/>
    </location>
</feature>
<reference evidence="3 4" key="2">
    <citation type="submission" date="2016-08" db="EMBL/GenBank/DDBJ databases">
        <title>Orenia metallireducens sp. nov. strain Z6, a Novel Metal-reducing Firmicute from the Deep Subsurface.</title>
        <authorList>
            <person name="Maxim B.I."/>
            <person name="Kenneth K."/>
            <person name="Flynn T.M."/>
            <person name="Oloughlin E.J."/>
            <person name="Locke R.A."/>
            <person name="Weber J.R."/>
            <person name="Egan S.M."/>
            <person name="Mackie R.I."/>
            <person name="Cann I.K."/>
        </authorList>
    </citation>
    <scope>NUCLEOTIDE SEQUENCE [LARGE SCALE GENOMIC DNA]</scope>
    <source>
        <strain evidence="3 4">Z6</strain>
    </source>
</reference>
<evidence type="ECO:0000256" key="1">
    <source>
        <dbReference type="SAM" id="Coils"/>
    </source>
</evidence>
<accession>A0A1C0A6M4</accession>
<dbReference type="EMBL" id="LWDV01000010">
    <property type="protein sequence ID" value="OCL25791.1"/>
    <property type="molecule type" value="Genomic_DNA"/>
</dbReference>
<gene>
    <name evidence="3" type="ORF">U472_15845</name>
</gene>
<dbReference type="InterPro" id="IPR007557">
    <property type="entry name" value="PSP1_C"/>
</dbReference>
<name>A0A1C0A6M4_9FIRM</name>
<dbReference type="Proteomes" id="UP000093514">
    <property type="component" value="Unassembled WGS sequence"/>
</dbReference>
<dbReference type="InterPro" id="IPR047767">
    <property type="entry name" value="PSP1-like"/>
</dbReference>
<dbReference type="PANTHER" id="PTHR43830:SF3">
    <property type="entry name" value="PROTEIN PSP1"/>
    <property type="match status" value="1"/>
</dbReference>
<protein>
    <submittedName>
        <fullName evidence="3">Stage 0 sporulation protein</fullName>
    </submittedName>
</protein>
<evidence type="ECO:0000313" key="4">
    <source>
        <dbReference type="Proteomes" id="UP000093514"/>
    </source>
</evidence>
<dbReference type="GO" id="GO:0005737">
    <property type="term" value="C:cytoplasm"/>
    <property type="evidence" value="ECO:0007669"/>
    <property type="project" value="TreeGrafter"/>
</dbReference>
<reference evidence="4" key="1">
    <citation type="submission" date="2016-07" db="EMBL/GenBank/DDBJ databases">
        <authorList>
            <person name="Florea S."/>
            <person name="Webb J.S."/>
            <person name="Jaromczyk J."/>
            <person name="Schardl C.L."/>
        </authorList>
    </citation>
    <scope>NUCLEOTIDE SEQUENCE [LARGE SCALE GENOMIC DNA]</scope>
    <source>
        <strain evidence="4">Z6</strain>
    </source>
</reference>
<sequence length="268" mass="30407">MPEVIGATFKKASKIYYFKPNGIELNIGDKIIAETTRGLELGEVIIDSKEVDKRGLKAEIKTIQKKADSNDMRQVKENQKEAERAFEICEEKIQDHNLPMKLIDSEYTFDKGKLLFYFTADGRIDFRELVKDLASIFRTRIELRQIGVRDETKLLGGIGQCGRELCCKTFLREFDPITIKMAKDQDLSLNPEKISGICGRLMCCLKYESDSYLETKDDLPDIGEEVEVGEEVGTVTGLNVVKETLTVELSDKESVEVSAEDIEEKKED</sequence>
<dbReference type="NCBIfam" id="NF041131">
    <property type="entry name" value="RicT_YaaT_fam"/>
    <property type="match status" value="1"/>
</dbReference>
<dbReference type="PROSITE" id="PS51411">
    <property type="entry name" value="PSP1_C"/>
    <property type="match status" value="1"/>
</dbReference>
<proteinExistence type="predicted"/>
<dbReference type="PANTHER" id="PTHR43830">
    <property type="entry name" value="PROTEIN PSP1"/>
    <property type="match status" value="1"/>
</dbReference>
<dbReference type="RefSeq" id="WP_068719712.1">
    <property type="nucleotide sequence ID" value="NZ_LWDV01000010.1"/>
</dbReference>
<evidence type="ECO:0000259" key="2">
    <source>
        <dbReference type="PROSITE" id="PS51411"/>
    </source>
</evidence>
<evidence type="ECO:0000313" key="3">
    <source>
        <dbReference type="EMBL" id="OCL25791.1"/>
    </source>
</evidence>
<dbReference type="AlphaFoldDB" id="A0A1C0A6M4"/>
<keyword evidence="4" id="KW-1185">Reference proteome</keyword>
<organism evidence="3 4">
    <name type="scientific">Orenia metallireducens</name>
    <dbReference type="NCBI Taxonomy" id="1413210"/>
    <lineage>
        <taxon>Bacteria</taxon>
        <taxon>Bacillati</taxon>
        <taxon>Bacillota</taxon>
        <taxon>Clostridia</taxon>
        <taxon>Halanaerobiales</taxon>
        <taxon>Halobacteroidaceae</taxon>
        <taxon>Orenia</taxon>
    </lineage>
</organism>